<evidence type="ECO:0000313" key="1">
    <source>
        <dbReference type="EMBL" id="AEW92808.1"/>
    </source>
</evidence>
<reference evidence="2" key="1">
    <citation type="submission" date="2011-12" db="EMBL/GenBank/DDBJ databases">
        <title>Complete genome sequence of Streptomyces cattleya strain DSM 46488.</title>
        <authorList>
            <person name="Ou H.-Y."/>
            <person name="Li P."/>
            <person name="Zhao C."/>
            <person name="O'Hagan D."/>
            <person name="Deng Z."/>
        </authorList>
    </citation>
    <scope>NUCLEOTIDE SEQUENCE [LARGE SCALE GENOMIC DNA]</scope>
    <source>
        <strain evidence="2">ATCC 35852 / DSM 46488 / JCM 4925 / NBRC 14057 / NRRL 8057</strain>
    </source>
</reference>
<dbReference type="RefSeq" id="WP_014141199.1">
    <property type="nucleotide sequence ID" value="NC_016111.1"/>
</dbReference>
<dbReference type="HOGENOM" id="CLU_151185_3_3_11"/>
<dbReference type="Gene3D" id="1.10.287.1060">
    <property type="entry name" value="ESAT-6-like"/>
    <property type="match status" value="1"/>
</dbReference>
<dbReference type="InterPro" id="IPR010310">
    <property type="entry name" value="T7SS_ESAT-6-like"/>
</dbReference>
<dbReference type="Proteomes" id="UP000007842">
    <property type="component" value="Chromosome"/>
</dbReference>
<dbReference type="STRING" id="1003195.SCATT_04370"/>
<dbReference type="OrthoDB" id="3387628at2"/>
<dbReference type="InterPro" id="IPR036689">
    <property type="entry name" value="ESAT-6-like_sf"/>
</dbReference>
<proteinExistence type="predicted"/>
<gene>
    <name evidence="1" type="ordered locus">SCATT_04370</name>
</gene>
<dbReference type="EMBL" id="CP003219">
    <property type="protein sequence ID" value="AEW92808.1"/>
    <property type="molecule type" value="Genomic_DNA"/>
</dbReference>
<accession>G8WNP6</accession>
<dbReference type="KEGG" id="scy:SCATT_04370"/>
<sequence length="96" mass="10730">MTSYQVSLEQMQFVHGEMDTITQQISQTLSNLDDAAKQNLSQWTSDAREAYNQAKAKWDAAAAEMQKQSAAATSALGQIGEYYTRGEKYGVSLWEQ</sequence>
<evidence type="ECO:0008006" key="3">
    <source>
        <dbReference type="Google" id="ProtNLM"/>
    </source>
</evidence>
<accession>F8JQS6</accession>
<keyword evidence="2" id="KW-1185">Reference proteome</keyword>
<dbReference type="Pfam" id="PF06013">
    <property type="entry name" value="WXG100"/>
    <property type="match status" value="1"/>
</dbReference>
<dbReference type="KEGG" id="sct:SCAT_0423"/>
<name>F8JQS6_STREN</name>
<dbReference type="eggNOG" id="COG4842">
    <property type="taxonomic scope" value="Bacteria"/>
</dbReference>
<protein>
    <recommendedName>
        <fullName evidence="3">WXG100 family type VII secretion target</fullName>
    </recommendedName>
</protein>
<dbReference type="SUPFAM" id="SSF140453">
    <property type="entry name" value="EsxAB dimer-like"/>
    <property type="match status" value="1"/>
</dbReference>
<dbReference type="AlphaFoldDB" id="F8JQS6"/>
<dbReference type="PATRIC" id="fig|1003195.11.peg.2062"/>
<evidence type="ECO:0000313" key="2">
    <source>
        <dbReference type="Proteomes" id="UP000007842"/>
    </source>
</evidence>
<organism evidence="1 2">
    <name type="scientific">Streptantibioticus cattleyicolor (strain ATCC 35852 / DSM 46488 / JCM 4925 / NBRC 14057 / NRRL 8057)</name>
    <name type="common">Streptomyces cattleya</name>
    <dbReference type="NCBI Taxonomy" id="1003195"/>
    <lineage>
        <taxon>Bacteria</taxon>
        <taxon>Bacillati</taxon>
        <taxon>Actinomycetota</taxon>
        <taxon>Actinomycetes</taxon>
        <taxon>Kitasatosporales</taxon>
        <taxon>Streptomycetaceae</taxon>
        <taxon>Streptantibioticus</taxon>
    </lineage>
</organism>